<sequence>VIESRPQILLLEHEPSEFNHPYRCKQVNYLDLTYIIANSLEKSPGSKGNQGSISHTLTQR</sequence>
<evidence type="ECO:0000256" key="1">
    <source>
        <dbReference type="SAM" id="MobiDB-lite"/>
    </source>
</evidence>
<feature type="region of interest" description="Disordered" evidence="1">
    <location>
        <begin position="41"/>
        <end position="60"/>
    </location>
</feature>
<evidence type="ECO:0000313" key="2">
    <source>
        <dbReference type="EMBL" id="JAP06733.1"/>
    </source>
</evidence>
<reference evidence="2" key="1">
    <citation type="submission" date="2015-12" db="EMBL/GenBank/DDBJ databases">
        <title>Gene expression during late stages of embryo sac development: a critical building block for successful pollen-pistil interactions.</title>
        <authorList>
            <person name="Liu Y."/>
            <person name="Joly V."/>
            <person name="Sabar M."/>
            <person name="Matton D.P."/>
        </authorList>
    </citation>
    <scope>NUCLEOTIDE SEQUENCE</scope>
</reference>
<proteinExistence type="predicted"/>
<dbReference type="EMBL" id="GEDG01040400">
    <property type="protein sequence ID" value="JAP06733.1"/>
    <property type="molecule type" value="Transcribed_RNA"/>
</dbReference>
<name>A0A0V0GFU7_SOLCH</name>
<protein>
    <submittedName>
        <fullName evidence="2">Putative ovule protein</fullName>
    </submittedName>
</protein>
<feature type="non-terminal residue" evidence="2">
    <location>
        <position position="1"/>
    </location>
</feature>
<dbReference type="AlphaFoldDB" id="A0A0V0GFU7"/>
<accession>A0A0V0GFU7</accession>
<feature type="compositionally biased region" description="Polar residues" evidence="1">
    <location>
        <begin position="46"/>
        <end position="60"/>
    </location>
</feature>
<organism evidence="2">
    <name type="scientific">Solanum chacoense</name>
    <name type="common">Chaco potato</name>
    <dbReference type="NCBI Taxonomy" id="4108"/>
    <lineage>
        <taxon>Eukaryota</taxon>
        <taxon>Viridiplantae</taxon>
        <taxon>Streptophyta</taxon>
        <taxon>Embryophyta</taxon>
        <taxon>Tracheophyta</taxon>
        <taxon>Spermatophyta</taxon>
        <taxon>Magnoliopsida</taxon>
        <taxon>eudicotyledons</taxon>
        <taxon>Gunneridae</taxon>
        <taxon>Pentapetalae</taxon>
        <taxon>asterids</taxon>
        <taxon>lamiids</taxon>
        <taxon>Solanales</taxon>
        <taxon>Solanaceae</taxon>
        <taxon>Solanoideae</taxon>
        <taxon>Solaneae</taxon>
        <taxon>Solanum</taxon>
    </lineage>
</organism>